<protein>
    <submittedName>
        <fullName evidence="1">Uncharacterized protein</fullName>
    </submittedName>
</protein>
<keyword evidence="2" id="KW-1185">Reference proteome</keyword>
<gene>
    <name evidence="1" type="ORF">CEUTPL_LOCUS2072</name>
</gene>
<proteinExistence type="predicted"/>
<organism evidence="1 2">
    <name type="scientific">Ceutorhynchus assimilis</name>
    <name type="common">cabbage seed weevil</name>
    <dbReference type="NCBI Taxonomy" id="467358"/>
    <lineage>
        <taxon>Eukaryota</taxon>
        <taxon>Metazoa</taxon>
        <taxon>Ecdysozoa</taxon>
        <taxon>Arthropoda</taxon>
        <taxon>Hexapoda</taxon>
        <taxon>Insecta</taxon>
        <taxon>Pterygota</taxon>
        <taxon>Neoptera</taxon>
        <taxon>Endopterygota</taxon>
        <taxon>Coleoptera</taxon>
        <taxon>Polyphaga</taxon>
        <taxon>Cucujiformia</taxon>
        <taxon>Curculionidae</taxon>
        <taxon>Ceutorhynchinae</taxon>
        <taxon>Ceutorhynchus</taxon>
    </lineage>
</organism>
<reference evidence="1" key="1">
    <citation type="submission" date="2022-01" db="EMBL/GenBank/DDBJ databases">
        <authorList>
            <person name="King R."/>
        </authorList>
    </citation>
    <scope>NUCLEOTIDE SEQUENCE</scope>
</reference>
<dbReference type="Proteomes" id="UP001152799">
    <property type="component" value="Chromosome 10"/>
</dbReference>
<sequence>MLYFYHLKSYKYLKGDNRLLQNKFAKCDGLLLVVSQKTANMNMNCFIVITVALIWCQAARSIESNFYYEECCGKKGGACVLKNECPQPVSEEFESLCPLQKSLGAVCCKGIKSEDLNCYQQHNACFDPKKCPNNLNLGKKGCPEKQICCVLV</sequence>
<dbReference type="OrthoDB" id="6751829at2759"/>
<accession>A0A9N9MEA6</accession>
<dbReference type="EMBL" id="OU892286">
    <property type="protein sequence ID" value="CAG9761367.1"/>
    <property type="molecule type" value="Genomic_DNA"/>
</dbReference>
<evidence type="ECO:0000313" key="2">
    <source>
        <dbReference type="Proteomes" id="UP001152799"/>
    </source>
</evidence>
<dbReference type="AlphaFoldDB" id="A0A9N9MEA6"/>
<name>A0A9N9MEA6_9CUCU</name>
<evidence type="ECO:0000313" key="1">
    <source>
        <dbReference type="EMBL" id="CAG9761367.1"/>
    </source>
</evidence>